<dbReference type="PROSITE" id="PS51354">
    <property type="entry name" value="GLUTAREDOXIN_2"/>
    <property type="match status" value="1"/>
</dbReference>
<dbReference type="Pfam" id="PF00462">
    <property type="entry name" value="Glutaredoxin"/>
    <property type="match status" value="1"/>
</dbReference>
<reference evidence="3" key="1">
    <citation type="submission" date="2023-03" db="EMBL/GenBank/DDBJ databases">
        <title>Mating type loci evolution in Malassezia.</title>
        <authorList>
            <person name="Coelho M.A."/>
        </authorList>
    </citation>
    <scope>NUCLEOTIDE SEQUENCE</scope>
    <source>
        <strain evidence="3">CBS 11721</strain>
    </source>
</reference>
<keyword evidence="4" id="KW-1185">Reference proteome</keyword>
<dbReference type="Gene3D" id="3.40.30.10">
    <property type="entry name" value="Glutaredoxin"/>
    <property type="match status" value="1"/>
</dbReference>
<feature type="transmembrane region" description="Helical" evidence="1">
    <location>
        <begin position="21"/>
        <end position="38"/>
    </location>
</feature>
<dbReference type="PRINTS" id="PR00160">
    <property type="entry name" value="GLUTAREDOXIN"/>
</dbReference>
<accession>A0AAF0F0U7</accession>
<dbReference type="InterPro" id="IPR036249">
    <property type="entry name" value="Thioredoxin-like_sf"/>
</dbReference>
<dbReference type="PANTHER" id="PTHR45694">
    <property type="entry name" value="GLUTAREDOXIN 2"/>
    <property type="match status" value="1"/>
</dbReference>
<keyword evidence="1" id="KW-1133">Transmembrane helix</keyword>
<evidence type="ECO:0000313" key="3">
    <source>
        <dbReference type="EMBL" id="WFD36232.1"/>
    </source>
</evidence>
<gene>
    <name evidence="3" type="ORF">MCUN1_003110</name>
</gene>
<dbReference type="EMBL" id="CP119880">
    <property type="protein sequence ID" value="WFD36232.1"/>
    <property type="molecule type" value="Genomic_DNA"/>
</dbReference>
<dbReference type="PANTHER" id="PTHR45694:SF18">
    <property type="entry name" value="GLUTAREDOXIN-1-RELATED"/>
    <property type="match status" value="1"/>
</dbReference>
<sequence length="264" mass="30131">MDIDIKERRAWVPHALWRRRKLILGAVLACILFFWLAPANLLDRMPVITGGASRAFVDAEIADLVSRIPGASPGVTVSHQPNDAHVPRNGEFYPTKDELRILFLEHARIPNYNLDESIWPSWLPWLEGQAQRPKYAHYDYLTELRNLPNGDIRDVRQFLEKPVFWRVRHGRALGLTVFSKSYCPYSRQAKSLLHGKNAKFTVIEADLRPDYETLHRLIIALYSHRTFPGVIAEVSLIGGYDSLVRLDEDGHLDSILRGVGAFNA</sequence>
<feature type="domain" description="Glutaredoxin" evidence="2">
    <location>
        <begin position="176"/>
        <end position="231"/>
    </location>
</feature>
<dbReference type="GO" id="GO:0005737">
    <property type="term" value="C:cytoplasm"/>
    <property type="evidence" value="ECO:0007669"/>
    <property type="project" value="TreeGrafter"/>
</dbReference>
<protein>
    <recommendedName>
        <fullName evidence="2">Glutaredoxin domain-containing protein</fullName>
    </recommendedName>
</protein>
<organism evidence="3 4">
    <name type="scientific">Malassezia cuniculi</name>
    <dbReference type="NCBI Taxonomy" id="948313"/>
    <lineage>
        <taxon>Eukaryota</taxon>
        <taxon>Fungi</taxon>
        <taxon>Dikarya</taxon>
        <taxon>Basidiomycota</taxon>
        <taxon>Ustilaginomycotina</taxon>
        <taxon>Malasseziomycetes</taxon>
        <taxon>Malasseziales</taxon>
        <taxon>Malasseziaceae</taxon>
        <taxon>Malassezia</taxon>
    </lineage>
</organism>
<dbReference type="Proteomes" id="UP001219933">
    <property type="component" value="Chromosome 4"/>
</dbReference>
<evidence type="ECO:0000259" key="2">
    <source>
        <dbReference type="Pfam" id="PF00462"/>
    </source>
</evidence>
<evidence type="ECO:0000256" key="1">
    <source>
        <dbReference type="SAM" id="Phobius"/>
    </source>
</evidence>
<evidence type="ECO:0000313" key="4">
    <source>
        <dbReference type="Proteomes" id="UP001219933"/>
    </source>
</evidence>
<dbReference type="SUPFAM" id="SSF52833">
    <property type="entry name" value="Thioredoxin-like"/>
    <property type="match status" value="1"/>
</dbReference>
<keyword evidence="1" id="KW-0812">Transmembrane</keyword>
<dbReference type="GO" id="GO:0015038">
    <property type="term" value="F:glutathione disulfide oxidoreductase activity"/>
    <property type="evidence" value="ECO:0007669"/>
    <property type="project" value="TreeGrafter"/>
</dbReference>
<dbReference type="AlphaFoldDB" id="A0AAF0F0U7"/>
<dbReference type="InterPro" id="IPR014025">
    <property type="entry name" value="Glutaredoxin_subgr"/>
</dbReference>
<dbReference type="GO" id="GO:0005634">
    <property type="term" value="C:nucleus"/>
    <property type="evidence" value="ECO:0007669"/>
    <property type="project" value="TreeGrafter"/>
</dbReference>
<proteinExistence type="predicted"/>
<dbReference type="InterPro" id="IPR002109">
    <property type="entry name" value="Glutaredoxin"/>
</dbReference>
<dbReference type="GO" id="GO:0034599">
    <property type="term" value="P:cellular response to oxidative stress"/>
    <property type="evidence" value="ECO:0007669"/>
    <property type="project" value="TreeGrafter"/>
</dbReference>
<name>A0AAF0F0U7_9BASI</name>
<keyword evidence="1" id="KW-0472">Membrane</keyword>